<dbReference type="PANTHER" id="PTHR11748:SF111">
    <property type="entry name" value="D-LACTATE DEHYDROGENASE, MITOCHONDRIAL-RELATED"/>
    <property type="match status" value="1"/>
</dbReference>
<dbReference type="SUPFAM" id="SSF55103">
    <property type="entry name" value="FAD-linked oxidases, C-terminal domain"/>
    <property type="match status" value="1"/>
</dbReference>
<dbReference type="InterPro" id="IPR016169">
    <property type="entry name" value="FAD-bd_PCMH_sub2"/>
</dbReference>
<dbReference type="AlphaFoldDB" id="H2C0N3"/>
<keyword evidence="6" id="KW-0560">Oxidoreductase</keyword>
<evidence type="ECO:0000313" key="9">
    <source>
        <dbReference type="EMBL" id="EHP71295.1"/>
    </source>
</evidence>
<dbReference type="GO" id="GO:1903457">
    <property type="term" value="P:lactate catabolic process"/>
    <property type="evidence" value="ECO:0007669"/>
    <property type="project" value="TreeGrafter"/>
</dbReference>
<dbReference type="Pfam" id="PF02913">
    <property type="entry name" value="FAD-oxidase_C"/>
    <property type="match status" value="1"/>
</dbReference>
<evidence type="ECO:0000313" key="10">
    <source>
        <dbReference type="Proteomes" id="UP000003980"/>
    </source>
</evidence>
<evidence type="ECO:0000256" key="2">
    <source>
        <dbReference type="ARBA" id="ARBA00008000"/>
    </source>
</evidence>
<comment type="similarity">
    <text evidence="2">Belongs to the FAD-binding oxidoreductase/transferase type 4 family.</text>
</comment>
<keyword evidence="10" id="KW-1185">Reference proteome</keyword>
<dbReference type="RefSeq" id="WP_009069451.1">
    <property type="nucleotide sequence ID" value="NZ_JH597755.1"/>
</dbReference>
<evidence type="ECO:0000256" key="7">
    <source>
        <dbReference type="ARBA" id="ARBA00038897"/>
    </source>
</evidence>
<evidence type="ECO:0000256" key="5">
    <source>
        <dbReference type="ARBA" id="ARBA00022946"/>
    </source>
</evidence>
<dbReference type="eggNOG" id="arCOG00337">
    <property type="taxonomic scope" value="Archaea"/>
</dbReference>
<evidence type="ECO:0000256" key="6">
    <source>
        <dbReference type="ARBA" id="ARBA00023002"/>
    </source>
</evidence>
<gene>
    <name evidence="9" type="ORF">MetMK1DRAFT_00001040</name>
</gene>
<evidence type="ECO:0000256" key="3">
    <source>
        <dbReference type="ARBA" id="ARBA00022630"/>
    </source>
</evidence>
<evidence type="ECO:0000259" key="8">
    <source>
        <dbReference type="PROSITE" id="PS51387"/>
    </source>
</evidence>
<keyword evidence="3" id="KW-0285">Flavoprotein</keyword>
<protein>
    <recommendedName>
        <fullName evidence="7">D-lactate dehydrogenase (cytochrome)</fullName>
        <ecNumber evidence="7">1.1.2.4</ecNumber>
    </recommendedName>
</protein>
<name>H2C0N3_9CREN</name>
<dbReference type="InterPro" id="IPR006094">
    <property type="entry name" value="Oxid_FAD_bind_N"/>
</dbReference>
<dbReference type="InterPro" id="IPR016171">
    <property type="entry name" value="Vanillyl_alc_oxidase_C-sub2"/>
</dbReference>
<feature type="domain" description="FAD-binding PCMH-type" evidence="8">
    <location>
        <begin position="30"/>
        <end position="208"/>
    </location>
</feature>
<proteinExistence type="inferred from homology"/>
<dbReference type="InterPro" id="IPR016166">
    <property type="entry name" value="FAD-bd_PCMH"/>
</dbReference>
<dbReference type="GO" id="GO:0004458">
    <property type="term" value="F:D-lactate dehydrogenase (cytochrome) activity"/>
    <property type="evidence" value="ECO:0007669"/>
    <property type="project" value="UniProtKB-EC"/>
</dbReference>
<dbReference type="PROSITE" id="PS51387">
    <property type="entry name" value="FAD_PCMH"/>
    <property type="match status" value="1"/>
</dbReference>
<dbReference type="GO" id="GO:0071949">
    <property type="term" value="F:FAD binding"/>
    <property type="evidence" value="ECO:0007669"/>
    <property type="project" value="InterPro"/>
</dbReference>
<dbReference type="Gene3D" id="3.30.465.10">
    <property type="match status" value="1"/>
</dbReference>
<comment type="cofactor">
    <cofactor evidence="1">
        <name>FAD</name>
        <dbReference type="ChEBI" id="CHEBI:57692"/>
    </cofactor>
</comment>
<dbReference type="InterPro" id="IPR016164">
    <property type="entry name" value="FAD-linked_Oxase-like_C"/>
</dbReference>
<dbReference type="Proteomes" id="UP000003980">
    <property type="component" value="Unassembled WGS sequence"/>
</dbReference>
<organism evidence="9 10">
    <name type="scientific">Metallosphaera yellowstonensis MK1</name>
    <dbReference type="NCBI Taxonomy" id="671065"/>
    <lineage>
        <taxon>Archaea</taxon>
        <taxon>Thermoproteota</taxon>
        <taxon>Thermoprotei</taxon>
        <taxon>Sulfolobales</taxon>
        <taxon>Sulfolobaceae</taxon>
        <taxon>Metallosphaera</taxon>
    </lineage>
</organism>
<dbReference type="Pfam" id="PF01565">
    <property type="entry name" value="FAD_binding_4"/>
    <property type="match status" value="1"/>
</dbReference>
<keyword evidence="5" id="KW-0809">Transit peptide</keyword>
<dbReference type="InterPro" id="IPR036318">
    <property type="entry name" value="FAD-bd_PCMH-like_sf"/>
</dbReference>
<dbReference type="Gene3D" id="3.30.70.2740">
    <property type="match status" value="1"/>
</dbReference>
<evidence type="ECO:0000256" key="1">
    <source>
        <dbReference type="ARBA" id="ARBA00001974"/>
    </source>
</evidence>
<dbReference type="Gene3D" id="1.10.45.10">
    <property type="entry name" value="Vanillyl-alcohol Oxidase, Chain A, domain 4"/>
    <property type="match status" value="1"/>
</dbReference>
<dbReference type="InterPro" id="IPR004113">
    <property type="entry name" value="FAD-bd_oxidored_4_C"/>
</dbReference>
<dbReference type="STRING" id="671065.MetMK1DRAFT_00001040"/>
<dbReference type="HOGENOM" id="CLU_017779_9_2_2"/>
<accession>H2C0N3</accession>
<dbReference type="SUPFAM" id="SSF56176">
    <property type="entry name" value="FAD-binding/transporter-associated domain-like"/>
    <property type="match status" value="1"/>
</dbReference>
<dbReference type="EMBL" id="JH597755">
    <property type="protein sequence ID" value="EHP71295.1"/>
    <property type="molecule type" value="Genomic_DNA"/>
</dbReference>
<keyword evidence="4" id="KW-0274">FAD</keyword>
<reference evidence="9 10" key="1">
    <citation type="submission" date="2012-01" db="EMBL/GenBank/DDBJ databases">
        <title>Improved High-Quality Draft sequence of Metallosphaera yellowstonensis MK1.</title>
        <authorList>
            <consortium name="US DOE Joint Genome Institute"/>
            <person name="Lucas S."/>
            <person name="Han J."/>
            <person name="Cheng J.-F."/>
            <person name="Goodwin L."/>
            <person name="Pitluck S."/>
            <person name="Peters L."/>
            <person name="Teshima H."/>
            <person name="Detter J.C."/>
            <person name="Han C."/>
            <person name="Tapia R."/>
            <person name="Land M."/>
            <person name="Hauser L."/>
            <person name="Kyrpides N."/>
            <person name="Kozubal M."/>
            <person name="Macur R.E."/>
            <person name="Jay Z."/>
            <person name="Inskeep W."/>
            <person name="Woyke T."/>
        </authorList>
    </citation>
    <scope>NUCLEOTIDE SEQUENCE [LARGE SCALE GENOMIC DNA]</scope>
    <source>
        <strain evidence="9 10">MK1</strain>
    </source>
</reference>
<dbReference type="EC" id="1.1.2.4" evidence="7"/>
<evidence type="ECO:0000256" key="4">
    <source>
        <dbReference type="ARBA" id="ARBA00022827"/>
    </source>
</evidence>
<dbReference type="GO" id="GO:0008720">
    <property type="term" value="F:D-lactate dehydrogenase (NAD+) activity"/>
    <property type="evidence" value="ECO:0007669"/>
    <property type="project" value="TreeGrafter"/>
</dbReference>
<sequence>MNPDSLTERIVTELDEIQHSRESRTDFLNLPINPILVFYPKDKSDVIKIVTVAKKYKVPVVVWGSGTSLAGHLSCEGCILLDMKYMNRILEINDVEWYVRVQPGVILGELNGELRKRGFFIPPEPASSFLCTVGGVISNASGGMRSVRYGTFKEWVLRLEVVLPNGELVTVGEPFVKNRAGYDLLHLFVGSEGTLGIITEAWLRITPLPPEKPFTVLIYLERFEEGVEVIKRLRRQGTILDVAEYMDETVVRAINKHFNTNLNSSSGGVLIISTPPVYERRVTDVLDSLNLRFERVDEEEILSIRALSGVALKAEWRDRVSEDVVVPLGYLDVAYREIKKLENEYGVRIALLAHLGDGNLHPNILVESRDDERLQVLYDRIGRLAVDLGGSVSGEHGIGFMKAELLAYQINSHNGLEVLRIMSDIKRLIDPQNQLNPNKFVQLAWNLWEGRSGHGRGWIKTEG</sequence>
<dbReference type="PANTHER" id="PTHR11748">
    <property type="entry name" value="D-LACTATE DEHYDROGENASE"/>
    <property type="match status" value="1"/>
</dbReference>